<dbReference type="EMBL" id="BMEO01000005">
    <property type="protein sequence ID" value="GGF94944.1"/>
    <property type="molecule type" value="Genomic_DNA"/>
</dbReference>
<evidence type="ECO:0000313" key="1">
    <source>
        <dbReference type="EMBL" id="GGF94944.1"/>
    </source>
</evidence>
<gene>
    <name evidence="1" type="ORF">GCM10011365_15330</name>
</gene>
<proteinExistence type="predicted"/>
<keyword evidence="2" id="KW-1185">Reference proteome</keyword>
<reference evidence="1" key="2">
    <citation type="submission" date="2020-09" db="EMBL/GenBank/DDBJ databases">
        <authorList>
            <person name="Sun Q."/>
            <person name="Zhou Y."/>
        </authorList>
    </citation>
    <scope>NUCLEOTIDE SEQUENCE</scope>
    <source>
        <strain evidence="1">CGMCC 1.12181</strain>
    </source>
</reference>
<dbReference type="Proteomes" id="UP000605253">
    <property type="component" value="Unassembled WGS sequence"/>
</dbReference>
<protein>
    <submittedName>
        <fullName evidence="1">Uncharacterized protein</fullName>
    </submittedName>
</protein>
<organism evidence="1 2">
    <name type="scientific">Marinicella pacifica</name>
    <dbReference type="NCBI Taxonomy" id="1171543"/>
    <lineage>
        <taxon>Bacteria</taxon>
        <taxon>Pseudomonadati</taxon>
        <taxon>Pseudomonadota</taxon>
        <taxon>Gammaproteobacteria</taxon>
        <taxon>Lysobacterales</taxon>
        <taxon>Marinicellaceae</taxon>
        <taxon>Marinicella</taxon>
    </lineage>
</organism>
<accession>A0A917CPJ9</accession>
<name>A0A917CPJ9_9GAMM</name>
<reference evidence="1" key="1">
    <citation type="journal article" date="2014" name="Int. J. Syst. Evol. Microbiol.">
        <title>Complete genome sequence of Corynebacterium casei LMG S-19264T (=DSM 44701T), isolated from a smear-ripened cheese.</title>
        <authorList>
            <consortium name="US DOE Joint Genome Institute (JGI-PGF)"/>
            <person name="Walter F."/>
            <person name="Albersmeier A."/>
            <person name="Kalinowski J."/>
            <person name="Ruckert C."/>
        </authorList>
    </citation>
    <scope>NUCLEOTIDE SEQUENCE</scope>
    <source>
        <strain evidence="1">CGMCC 1.12181</strain>
    </source>
</reference>
<sequence>MPNQNLFGLISLECQSTIKTTLDKIQASDLGDQMAEELSRVLRLTPQTALVVAAAAYPTEAVLTSGFTLHNNLLKYASAVLQGAQQQHRVLAIGAHQGTMPEGLQPAKKSAPLMHVPFVLITEDEAVSHRFEETLLDKGMVSPPTYQLLTDSFQAQIVHANYMTHLDLIAMMHNHYDQVGMHHLWQVIETALLADQPHMDLHQNLQAFYLRGEAVFMPFYTLDDFVRVHPGRSEQDYINWLMAQRLASEVFQSHQLNSLFFDAGQSNQAPNDDNLKSSLIKHPFYHRQQSSEQRPEQPQLVDYMHPTAGYVWTVLTETSGQQHWFYPLNPNGQSAIDRHLETEFNNLYQIAIKHKHRLDGRSQESSGCH</sequence>
<evidence type="ECO:0000313" key="2">
    <source>
        <dbReference type="Proteomes" id="UP000605253"/>
    </source>
</evidence>
<dbReference type="AlphaFoldDB" id="A0A917CPJ9"/>
<comment type="caution">
    <text evidence="1">The sequence shown here is derived from an EMBL/GenBank/DDBJ whole genome shotgun (WGS) entry which is preliminary data.</text>
</comment>
<dbReference type="RefSeq" id="WP_188365128.1">
    <property type="nucleotide sequence ID" value="NZ_BAABJF010000002.1"/>
</dbReference>